<dbReference type="AlphaFoldDB" id="A0A060TDK6"/>
<dbReference type="InterPro" id="IPR000717">
    <property type="entry name" value="PCI_dom"/>
</dbReference>
<feature type="compositionally biased region" description="Basic and acidic residues" evidence="5">
    <location>
        <begin position="93"/>
        <end position="102"/>
    </location>
</feature>
<dbReference type="GO" id="GO:0005852">
    <property type="term" value="C:eukaryotic translation initiation factor 3 complex"/>
    <property type="evidence" value="ECO:0007669"/>
    <property type="project" value="UniProtKB-UniRule"/>
</dbReference>
<dbReference type="GO" id="GO:0031369">
    <property type="term" value="F:translation initiation factor binding"/>
    <property type="evidence" value="ECO:0007669"/>
    <property type="project" value="InterPro"/>
</dbReference>
<dbReference type="SUPFAM" id="SSF46785">
    <property type="entry name" value="Winged helix' DNA-binding domain"/>
    <property type="match status" value="1"/>
</dbReference>
<dbReference type="Pfam" id="PF01399">
    <property type="entry name" value="PCI"/>
    <property type="match status" value="1"/>
</dbReference>
<comment type="subunit">
    <text evidence="4">Component of the eukaryotic translation initiation factor 3 (eIF-3) complex.</text>
</comment>
<comment type="subcellular location">
    <subcellularLocation>
        <location evidence="4">Cytoplasm</location>
    </subcellularLocation>
</comment>
<dbReference type="PROSITE" id="PS50250">
    <property type="entry name" value="PCI"/>
    <property type="match status" value="1"/>
</dbReference>
<evidence type="ECO:0000259" key="6">
    <source>
        <dbReference type="PROSITE" id="PS50250"/>
    </source>
</evidence>
<evidence type="ECO:0000256" key="1">
    <source>
        <dbReference type="ARBA" id="ARBA00022490"/>
    </source>
</evidence>
<sequence>MSRFFQGGLSDSDSDSSSDEELYGSTSGEGSSEEESEEESSEEEEEDSSDESDEESDSDEDGPKKGPSYYLRDKFLKKSGGPTASSDEESSEDEGRRVVKSAKDKLMDEIDATIKAIDNAKKINDWVTITTEFDKLNRLVDRAQKQYQVVPPVYIKALVGLDDGAAEAAKAEKSAKKKMNASNSRALNTLKQRIKKVAREHSSAVEAFRADPEGFEKRQGTPQPEAAVAPSLGKKKEPVTVQAPSFDDQDDDGFETVGKGGKADKGGRNVFTTLISVVEARGKRNVDRAEQVRTLENLLKSATTPYQKILVLLTLVPVRYDQTSSGVPMPVASWKAAEADMWALFDLLDAHASEFRVVEGAPEPEDIEVGPEPNKDGIREIPGSLVSLVERLDDELTRALQVIDPHTTEYVDRLRDEAGLYALVLRTQLYLEFLGSNEPLARIVARRLDHMYYKPMAATVGAETQAWSRIPAKADSKLTPRAALEKDVSPSEYTLNLTSQLCSVLYGQPNTILRTRAMLSQIYHFALCDKYFEARDMMLMSHLQSSIHTSEPAVQVLFNRALVQVGLCAFRAGLIQECQQALQEVCASARLKELLGQGMPKYGQNAQTPNTPADRLRLLPFHMHINLELLECVYLTASMLIEIPAMAALGPSPSADAKKKVISKPFRRMLDYHDRQVFTGPPENTRDHIMQAARALLSGDWAKARDLLSAIKIWSLFSDAESIKTMLADKLRQEGLRTYLLSYGAFYQTLSLSTLSSLFDLPQKKVAAIASKMISSEEVAAALDQKTNAIVFRQGVELTRLQVLAQSLADKAVQLVERNERLASGGSQLDGPNVQSRPATTTTSQTKKPATRTQTRAVRA</sequence>
<reference evidence="7" key="2">
    <citation type="submission" date="2014-06" db="EMBL/GenBank/DDBJ databases">
        <title>The complete genome of Blastobotrys (Arxula) adeninivorans LS3 - a yeast of biotechnological interest.</title>
        <authorList>
            <person name="Kunze G."/>
            <person name="Gaillardin C."/>
            <person name="Czernicka M."/>
            <person name="Durrens P."/>
            <person name="Martin T."/>
            <person name="Boer E."/>
            <person name="Gabaldon T."/>
            <person name="Cruz J."/>
            <person name="Talla E."/>
            <person name="Marck C."/>
            <person name="Goffeau A."/>
            <person name="Barbe V."/>
            <person name="Baret P."/>
            <person name="Baronian K."/>
            <person name="Beier S."/>
            <person name="Bleykasten C."/>
            <person name="Bode R."/>
            <person name="Casaregola S."/>
            <person name="Despons L."/>
            <person name="Fairhead C."/>
            <person name="Giersberg M."/>
            <person name="Gierski P."/>
            <person name="Hahnel U."/>
            <person name="Hartmann A."/>
            <person name="Jankowska D."/>
            <person name="Jubin C."/>
            <person name="Jung P."/>
            <person name="Lafontaine I."/>
            <person name="Leh-Louis V."/>
            <person name="Lemaire M."/>
            <person name="Marcet-Houben M."/>
            <person name="Mascher M."/>
            <person name="Morel G."/>
            <person name="Richard G.-F."/>
            <person name="Riechen J."/>
            <person name="Sacerdot C."/>
            <person name="Sarkar A."/>
            <person name="Savel G."/>
            <person name="Schacherer J."/>
            <person name="Sherman D."/>
            <person name="Straub M.-L."/>
            <person name="Stein N."/>
            <person name="Thierry A."/>
            <person name="Trautwein-Schult A."/>
            <person name="Westhof E."/>
            <person name="Worch S."/>
            <person name="Dujon B."/>
            <person name="Souciet J.-L."/>
            <person name="Wincker P."/>
            <person name="Scholz U."/>
            <person name="Neuveglise N."/>
        </authorList>
    </citation>
    <scope>NUCLEOTIDE SEQUENCE</scope>
    <source>
        <strain evidence="7">LS3</strain>
    </source>
</reference>
<dbReference type="InterPro" id="IPR027516">
    <property type="entry name" value="EIF3C"/>
</dbReference>
<dbReference type="GO" id="GO:0003723">
    <property type="term" value="F:RNA binding"/>
    <property type="evidence" value="ECO:0007669"/>
    <property type="project" value="InterPro"/>
</dbReference>
<dbReference type="GO" id="GO:0003743">
    <property type="term" value="F:translation initiation factor activity"/>
    <property type="evidence" value="ECO:0007669"/>
    <property type="project" value="UniProtKB-UniRule"/>
</dbReference>
<reference evidence="7" key="1">
    <citation type="submission" date="2014-02" db="EMBL/GenBank/DDBJ databases">
        <authorList>
            <person name="Genoscope - CEA"/>
        </authorList>
    </citation>
    <scope>NUCLEOTIDE SEQUENCE</scope>
    <source>
        <strain evidence="7">LS3</strain>
    </source>
</reference>
<dbReference type="PhylomeDB" id="A0A060TDK6"/>
<feature type="compositionally biased region" description="Acidic residues" evidence="5">
    <location>
        <begin position="12"/>
        <end position="22"/>
    </location>
</feature>
<comment type="similarity">
    <text evidence="4">Belongs to the eIF-3 subunit C family.</text>
</comment>
<accession>A0A060TDK6</accession>
<dbReference type="EMBL" id="HG937694">
    <property type="protein sequence ID" value="CDP38879.1"/>
    <property type="molecule type" value="Genomic_DNA"/>
</dbReference>
<dbReference type="PANTHER" id="PTHR13937">
    <property type="entry name" value="EUKARYOTIC TRANSLATION INITATION FACTOR 3, SUBUNIT 8 EIF3S8 -RELATED"/>
    <property type="match status" value="1"/>
</dbReference>
<feature type="region of interest" description="Disordered" evidence="5">
    <location>
        <begin position="208"/>
        <end position="262"/>
    </location>
</feature>
<keyword evidence="2 4" id="KW-0396">Initiation factor</keyword>
<dbReference type="GO" id="GO:0001732">
    <property type="term" value="P:formation of cytoplasmic translation initiation complex"/>
    <property type="evidence" value="ECO:0007669"/>
    <property type="project" value="UniProtKB-UniRule"/>
</dbReference>
<organism evidence="7">
    <name type="scientific">Blastobotrys adeninivorans</name>
    <name type="common">Yeast</name>
    <name type="synonym">Arxula adeninivorans</name>
    <dbReference type="NCBI Taxonomy" id="409370"/>
    <lineage>
        <taxon>Eukaryota</taxon>
        <taxon>Fungi</taxon>
        <taxon>Dikarya</taxon>
        <taxon>Ascomycota</taxon>
        <taxon>Saccharomycotina</taxon>
        <taxon>Dipodascomycetes</taxon>
        <taxon>Dipodascales</taxon>
        <taxon>Trichomonascaceae</taxon>
        <taxon>Blastobotrys</taxon>
    </lineage>
</organism>
<dbReference type="Pfam" id="PF05470">
    <property type="entry name" value="eIF-3c_N"/>
    <property type="match status" value="1"/>
</dbReference>
<dbReference type="InterPro" id="IPR036388">
    <property type="entry name" value="WH-like_DNA-bd_sf"/>
</dbReference>
<keyword evidence="1 4" id="KW-0963">Cytoplasm</keyword>
<feature type="region of interest" description="Disordered" evidence="5">
    <location>
        <begin position="824"/>
        <end position="860"/>
    </location>
</feature>
<evidence type="ECO:0000313" key="7">
    <source>
        <dbReference type="EMBL" id="CDP38879.1"/>
    </source>
</evidence>
<feature type="region of interest" description="Disordered" evidence="5">
    <location>
        <begin position="1"/>
        <end position="102"/>
    </location>
</feature>
<name>A0A060TDK6_BLAAD</name>
<dbReference type="GO" id="GO:0016282">
    <property type="term" value="C:eukaryotic 43S preinitiation complex"/>
    <property type="evidence" value="ECO:0007669"/>
    <property type="project" value="UniProtKB-UniRule"/>
</dbReference>
<evidence type="ECO:0000256" key="5">
    <source>
        <dbReference type="SAM" id="MobiDB-lite"/>
    </source>
</evidence>
<comment type="function">
    <text evidence="4">Component of the eukaryotic translation initiation factor 3 (eIF-3) complex, which is involved in protein synthesis of a specialized repertoire of mRNAs and, together with other initiation factors, stimulates binding of mRNA and methionyl-tRNAi to the 40S ribosome. The eIF-3 complex specifically targets and initiates translation of a subset of mRNAs involved in cell proliferation.</text>
</comment>
<dbReference type="HAMAP" id="MF_03002">
    <property type="entry name" value="eIF3c"/>
    <property type="match status" value="1"/>
</dbReference>
<evidence type="ECO:0000256" key="4">
    <source>
        <dbReference type="HAMAP-Rule" id="MF_03002"/>
    </source>
</evidence>
<feature type="compositionally biased region" description="Acidic residues" evidence="5">
    <location>
        <begin position="31"/>
        <end position="60"/>
    </location>
</feature>
<feature type="compositionally biased region" description="Basic and acidic residues" evidence="5">
    <location>
        <begin position="208"/>
        <end position="219"/>
    </location>
</feature>
<evidence type="ECO:0000256" key="2">
    <source>
        <dbReference type="ARBA" id="ARBA00022540"/>
    </source>
</evidence>
<dbReference type="Gene3D" id="1.10.10.10">
    <property type="entry name" value="Winged helix-like DNA-binding domain superfamily/Winged helix DNA-binding domain"/>
    <property type="match status" value="1"/>
</dbReference>
<evidence type="ECO:0000256" key="3">
    <source>
        <dbReference type="ARBA" id="ARBA00022917"/>
    </source>
</evidence>
<proteinExistence type="inferred from homology"/>
<dbReference type="GO" id="GO:0033290">
    <property type="term" value="C:eukaryotic 48S preinitiation complex"/>
    <property type="evidence" value="ECO:0007669"/>
    <property type="project" value="UniProtKB-UniRule"/>
</dbReference>
<dbReference type="InterPro" id="IPR008905">
    <property type="entry name" value="EIF3C_N_dom"/>
</dbReference>
<protein>
    <recommendedName>
        <fullName evidence="4">Eukaryotic translation initiation factor 3 subunit C</fullName>
        <shortName evidence="4">eIF3c</shortName>
    </recommendedName>
    <alternativeName>
        <fullName evidence="4">Eukaryotic translation initiation factor 3 93 kDa subunit homolog</fullName>
        <shortName evidence="4">eIF3 p93</shortName>
    </alternativeName>
    <alternativeName>
        <fullName evidence="4">Translation initiation factor eIF3, p93 subunit homolog</fullName>
    </alternativeName>
</protein>
<feature type="compositionally biased region" description="Low complexity" evidence="5">
    <location>
        <begin position="835"/>
        <end position="853"/>
    </location>
</feature>
<dbReference type="GO" id="GO:0008541">
    <property type="term" value="C:proteasome regulatory particle, lid subcomplex"/>
    <property type="evidence" value="ECO:0007669"/>
    <property type="project" value="UniProtKB-ARBA"/>
</dbReference>
<dbReference type="PANTHER" id="PTHR13937:SF0">
    <property type="entry name" value="EUKARYOTIC TRANSLATION INITIATION FACTOR 3 SUBUNIT C-RELATED"/>
    <property type="match status" value="1"/>
</dbReference>
<feature type="domain" description="PCI" evidence="6">
    <location>
        <begin position="621"/>
        <end position="797"/>
    </location>
</feature>
<dbReference type="InterPro" id="IPR058999">
    <property type="entry name" value="EIF3CL_C"/>
</dbReference>
<dbReference type="Pfam" id="PF26569">
    <property type="entry name" value="EIF3CL_C"/>
    <property type="match status" value="1"/>
</dbReference>
<dbReference type="InterPro" id="IPR036390">
    <property type="entry name" value="WH_DNA-bd_sf"/>
</dbReference>
<dbReference type="FunFam" id="1.10.10.10:FF:000300">
    <property type="entry name" value="Eukaryotic translation initiation factor 3 subunit C"/>
    <property type="match status" value="1"/>
</dbReference>
<dbReference type="SMART" id="SM00088">
    <property type="entry name" value="PINT"/>
    <property type="match status" value="1"/>
</dbReference>
<keyword evidence="3 4" id="KW-0648">Protein biosynthesis</keyword>
<gene>
    <name evidence="4" type="primary">NIP1</name>
    <name evidence="7" type="ORF">GNLVRS02_ARAD1D44704g</name>
</gene>